<dbReference type="Proteomes" id="UP000314294">
    <property type="component" value="Unassembled WGS sequence"/>
</dbReference>
<reference evidence="2 3" key="1">
    <citation type="submission" date="2019-03" db="EMBL/GenBank/DDBJ databases">
        <title>First draft genome of Liparis tanakae, snailfish: a comprehensive survey of snailfish specific genes.</title>
        <authorList>
            <person name="Kim W."/>
            <person name="Song I."/>
            <person name="Jeong J.-H."/>
            <person name="Kim D."/>
            <person name="Kim S."/>
            <person name="Ryu S."/>
            <person name="Song J.Y."/>
            <person name="Lee S.K."/>
        </authorList>
    </citation>
    <scope>NUCLEOTIDE SEQUENCE [LARGE SCALE GENOMIC DNA]</scope>
    <source>
        <tissue evidence="2">Muscle</tissue>
    </source>
</reference>
<keyword evidence="3" id="KW-1185">Reference proteome</keyword>
<sequence>MGSVSRSGHATRGEKEPDTLPPRATAAPGSGAGREHRRASENRKDLLFELEGRIRCADFCRSKTTVLLGIASVKHVDELHSPSAGGSRLRGKLGELPSHRAAKWRQMETNGDEWSIPLGLHAHLSPFQLARY</sequence>
<organism evidence="2 3">
    <name type="scientific">Liparis tanakae</name>
    <name type="common">Tanaka's snailfish</name>
    <dbReference type="NCBI Taxonomy" id="230148"/>
    <lineage>
        <taxon>Eukaryota</taxon>
        <taxon>Metazoa</taxon>
        <taxon>Chordata</taxon>
        <taxon>Craniata</taxon>
        <taxon>Vertebrata</taxon>
        <taxon>Euteleostomi</taxon>
        <taxon>Actinopterygii</taxon>
        <taxon>Neopterygii</taxon>
        <taxon>Teleostei</taxon>
        <taxon>Neoteleostei</taxon>
        <taxon>Acanthomorphata</taxon>
        <taxon>Eupercaria</taxon>
        <taxon>Perciformes</taxon>
        <taxon>Cottioidei</taxon>
        <taxon>Cottales</taxon>
        <taxon>Liparidae</taxon>
        <taxon>Liparis</taxon>
    </lineage>
</organism>
<name>A0A4Z2FUG2_9TELE</name>
<evidence type="ECO:0000313" key="2">
    <source>
        <dbReference type="EMBL" id="TNN44423.1"/>
    </source>
</evidence>
<dbReference type="AlphaFoldDB" id="A0A4Z2FUG2"/>
<gene>
    <name evidence="2" type="ORF">EYF80_045377</name>
</gene>
<feature type="region of interest" description="Disordered" evidence="1">
    <location>
        <begin position="1"/>
        <end position="42"/>
    </location>
</feature>
<accession>A0A4Z2FUG2</accession>
<proteinExistence type="predicted"/>
<protein>
    <submittedName>
        <fullName evidence="2">Uncharacterized protein</fullName>
    </submittedName>
</protein>
<evidence type="ECO:0000256" key="1">
    <source>
        <dbReference type="SAM" id="MobiDB-lite"/>
    </source>
</evidence>
<evidence type="ECO:0000313" key="3">
    <source>
        <dbReference type="Proteomes" id="UP000314294"/>
    </source>
</evidence>
<dbReference type="EMBL" id="SRLO01000903">
    <property type="protein sequence ID" value="TNN44423.1"/>
    <property type="molecule type" value="Genomic_DNA"/>
</dbReference>
<comment type="caution">
    <text evidence="2">The sequence shown here is derived from an EMBL/GenBank/DDBJ whole genome shotgun (WGS) entry which is preliminary data.</text>
</comment>